<evidence type="ECO:0000313" key="1">
    <source>
        <dbReference type="EMBL" id="KAL0154661.1"/>
    </source>
</evidence>
<sequence length="76" mass="8787">LSLENCSRMTDSVLQAVVDHGHSLTDVRVDFCRNKVRDKRPEVHLRALHSADMIPDSKPEEKTEIRRALQKFLIFS</sequence>
<gene>
    <name evidence="1" type="ORF">M9458_048924</name>
</gene>
<protein>
    <submittedName>
        <fullName evidence="1">Uncharacterized protein</fullName>
    </submittedName>
</protein>
<feature type="non-terminal residue" evidence="1">
    <location>
        <position position="1"/>
    </location>
</feature>
<dbReference type="EMBL" id="JAMKFB020000025">
    <property type="protein sequence ID" value="KAL0154661.1"/>
    <property type="molecule type" value="Genomic_DNA"/>
</dbReference>
<reference evidence="1 2" key="1">
    <citation type="submission" date="2024-05" db="EMBL/GenBank/DDBJ databases">
        <title>Genome sequencing and assembly of Indian major carp, Cirrhinus mrigala (Hamilton, 1822).</title>
        <authorList>
            <person name="Mohindra V."/>
            <person name="Chowdhury L.M."/>
            <person name="Lal K."/>
            <person name="Jena J.K."/>
        </authorList>
    </citation>
    <scope>NUCLEOTIDE SEQUENCE [LARGE SCALE GENOMIC DNA]</scope>
    <source>
        <strain evidence="1">CM1030</strain>
        <tissue evidence="1">Blood</tissue>
    </source>
</reference>
<evidence type="ECO:0000313" key="2">
    <source>
        <dbReference type="Proteomes" id="UP001529510"/>
    </source>
</evidence>
<organism evidence="1 2">
    <name type="scientific">Cirrhinus mrigala</name>
    <name type="common">Mrigala</name>
    <dbReference type="NCBI Taxonomy" id="683832"/>
    <lineage>
        <taxon>Eukaryota</taxon>
        <taxon>Metazoa</taxon>
        <taxon>Chordata</taxon>
        <taxon>Craniata</taxon>
        <taxon>Vertebrata</taxon>
        <taxon>Euteleostomi</taxon>
        <taxon>Actinopterygii</taxon>
        <taxon>Neopterygii</taxon>
        <taxon>Teleostei</taxon>
        <taxon>Ostariophysi</taxon>
        <taxon>Cypriniformes</taxon>
        <taxon>Cyprinidae</taxon>
        <taxon>Labeoninae</taxon>
        <taxon>Labeonini</taxon>
        <taxon>Cirrhinus</taxon>
    </lineage>
</organism>
<dbReference type="Proteomes" id="UP001529510">
    <property type="component" value="Unassembled WGS sequence"/>
</dbReference>
<feature type="non-terminal residue" evidence="1">
    <location>
        <position position="76"/>
    </location>
</feature>
<proteinExistence type="predicted"/>
<accession>A0ABD0N096</accession>
<name>A0ABD0N096_CIRMR</name>
<dbReference type="AlphaFoldDB" id="A0ABD0N096"/>
<keyword evidence="2" id="KW-1185">Reference proteome</keyword>
<comment type="caution">
    <text evidence="1">The sequence shown here is derived from an EMBL/GenBank/DDBJ whole genome shotgun (WGS) entry which is preliminary data.</text>
</comment>